<gene>
    <name evidence="2" type="ORF">JR050_13915</name>
</gene>
<reference evidence="2 3" key="1">
    <citation type="submission" date="2021-02" db="EMBL/GenBank/DDBJ databases">
        <title>Bacillus sp. RD4P76, an endophyte from a halophyte.</title>
        <authorList>
            <person name="Sun J.-Q."/>
        </authorList>
    </citation>
    <scope>NUCLEOTIDE SEQUENCE [LARGE SCALE GENOMIC DNA]</scope>
    <source>
        <strain evidence="2 3">RD4P76</strain>
    </source>
</reference>
<sequence>MKEKEPMFQSGELTENEKKGYYGMDPEQSLLSVNFATTENAYLNEHYQEDSKEE</sequence>
<dbReference type="Proteomes" id="UP001518925">
    <property type="component" value="Unassembled WGS sequence"/>
</dbReference>
<protein>
    <submittedName>
        <fullName evidence="2">Uncharacterized protein</fullName>
    </submittedName>
</protein>
<comment type="caution">
    <text evidence="2">The sequence shown here is derived from an EMBL/GenBank/DDBJ whole genome shotgun (WGS) entry which is preliminary data.</text>
</comment>
<evidence type="ECO:0000256" key="1">
    <source>
        <dbReference type="SAM" id="MobiDB-lite"/>
    </source>
</evidence>
<dbReference type="EMBL" id="JAFELM010000035">
    <property type="protein sequence ID" value="MBM6618761.1"/>
    <property type="molecule type" value="Genomic_DNA"/>
</dbReference>
<evidence type="ECO:0000313" key="2">
    <source>
        <dbReference type="EMBL" id="MBM6618761.1"/>
    </source>
</evidence>
<proteinExistence type="predicted"/>
<accession>A0ABS2DMN7</accession>
<feature type="region of interest" description="Disordered" evidence="1">
    <location>
        <begin position="1"/>
        <end position="22"/>
    </location>
</feature>
<dbReference type="RefSeq" id="WP_204204111.1">
    <property type="nucleotide sequence ID" value="NZ_JAFELM010000035.1"/>
</dbReference>
<keyword evidence="3" id="KW-1185">Reference proteome</keyword>
<name>A0ABS2DMN7_9BACI</name>
<organism evidence="2 3">
    <name type="scientific">Bacillus suaedaesalsae</name>
    <dbReference type="NCBI Taxonomy" id="2810349"/>
    <lineage>
        <taxon>Bacteria</taxon>
        <taxon>Bacillati</taxon>
        <taxon>Bacillota</taxon>
        <taxon>Bacilli</taxon>
        <taxon>Bacillales</taxon>
        <taxon>Bacillaceae</taxon>
        <taxon>Bacillus</taxon>
    </lineage>
</organism>
<evidence type="ECO:0000313" key="3">
    <source>
        <dbReference type="Proteomes" id="UP001518925"/>
    </source>
</evidence>